<dbReference type="Pfam" id="PF00496">
    <property type="entry name" value="SBP_bac_5"/>
    <property type="match status" value="1"/>
</dbReference>
<dbReference type="GO" id="GO:1904680">
    <property type="term" value="F:peptide transmembrane transporter activity"/>
    <property type="evidence" value="ECO:0007669"/>
    <property type="project" value="TreeGrafter"/>
</dbReference>
<dbReference type="GO" id="GO:0042597">
    <property type="term" value="C:periplasmic space"/>
    <property type="evidence" value="ECO:0007669"/>
    <property type="project" value="UniProtKB-ARBA"/>
</dbReference>
<evidence type="ECO:0000256" key="3">
    <source>
        <dbReference type="ARBA" id="ARBA00022729"/>
    </source>
</evidence>
<proteinExistence type="inferred from homology"/>
<comment type="caution">
    <text evidence="6">The sequence shown here is derived from an EMBL/GenBank/DDBJ whole genome shotgun (WGS) entry which is preliminary data.</text>
</comment>
<dbReference type="SUPFAM" id="SSF53850">
    <property type="entry name" value="Periplasmic binding protein-like II"/>
    <property type="match status" value="1"/>
</dbReference>
<sequence>MRAPRSILLGLTLLLAGHAGAATLVYGSGGDPVSLESGNINDTNSAIVQNQIYDTLTKVRPGTTTLTPGLASSWTANADRSVWTFNLRRNVRFHDGTPFNADAVIFNVNRWWNPASSAGEQKTWESWKLVFGPSRGPDSVLKSVGKNGDYTVVFTLARSLANFPDMIGANFFGIASPTAVRKAGAAYGTPAGGAVGTGPYVLTTWQSGVQVSLRANAAYWGGRPRTDALVIRSIKDPSARLNELRTGNVDFACDLNPDSLPAIRADKALTAVLRPSFNVGFLSLNTRQEALKNVKVRQAIRLALNRRAVVDAFWGELGTADNSFLPPALGWANSRKVGAVTSDPAAAKKLLADAGYPNGLTLDLWYMPVSRPYFPTPKPIAEAFAADLQAVGIKVTLRTEDWATYLADRNKAPGFDMYMIGWTGQFGAPANFYDAFYGPGGVSDSNYGNAQVQDLLVRAASAKTRGQQASLYGQVHDLTDAAAVRIPVVHSRPLCATRATLSGWVPNPANSEQFWTVTK</sequence>
<reference evidence="6" key="1">
    <citation type="journal article" date="2014" name="Int. J. Syst. Evol. Microbiol.">
        <title>Complete genome sequence of Corynebacterium casei LMG S-19264T (=DSM 44701T), isolated from a smear-ripened cheese.</title>
        <authorList>
            <consortium name="US DOE Joint Genome Institute (JGI-PGF)"/>
            <person name="Walter F."/>
            <person name="Albersmeier A."/>
            <person name="Kalinowski J."/>
            <person name="Ruckert C."/>
        </authorList>
    </citation>
    <scope>NUCLEOTIDE SEQUENCE</scope>
    <source>
        <strain evidence="6">JCM 14371</strain>
    </source>
</reference>
<reference evidence="6" key="2">
    <citation type="submission" date="2020-09" db="EMBL/GenBank/DDBJ databases">
        <authorList>
            <person name="Sun Q."/>
            <person name="Ohkuma M."/>
        </authorList>
    </citation>
    <scope>NUCLEOTIDE SEQUENCE</scope>
    <source>
        <strain evidence="6">JCM 14371</strain>
    </source>
</reference>
<comment type="similarity">
    <text evidence="1">Belongs to the bacterial solute-binding protein 5 family.</text>
</comment>
<dbReference type="PIRSF" id="PIRSF002741">
    <property type="entry name" value="MppA"/>
    <property type="match status" value="1"/>
</dbReference>
<dbReference type="PANTHER" id="PTHR30290:SF9">
    <property type="entry name" value="OLIGOPEPTIDE-BINDING PROTEIN APPA"/>
    <property type="match status" value="1"/>
</dbReference>
<feature type="domain" description="Solute-binding protein family 5" evidence="5">
    <location>
        <begin position="66"/>
        <end position="442"/>
    </location>
</feature>
<evidence type="ECO:0000256" key="2">
    <source>
        <dbReference type="ARBA" id="ARBA00022448"/>
    </source>
</evidence>
<feature type="signal peptide" evidence="4">
    <location>
        <begin position="1"/>
        <end position="21"/>
    </location>
</feature>
<dbReference type="InterPro" id="IPR000914">
    <property type="entry name" value="SBP_5_dom"/>
</dbReference>
<organism evidence="6 7">
    <name type="scientific">Deinococcus aquiradiocola</name>
    <dbReference type="NCBI Taxonomy" id="393059"/>
    <lineage>
        <taxon>Bacteria</taxon>
        <taxon>Thermotogati</taxon>
        <taxon>Deinococcota</taxon>
        <taxon>Deinococci</taxon>
        <taxon>Deinococcales</taxon>
        <taxon>Deinococcaceae</taxon>
        <taxon>Deinococcus</taxon>
    </lineage>
</organism>
<dbReference type="GO" id="GO:0015833">
    <property type="term" value="P:peptide transport"/>
    <property type="evidence" value="ECO:0007669"/>
    <property type="project" value="TreeGrafter"/>
</dbReference>
<dbReference type="RefSeq" id="WP_188961139.1">
    <property type="nucleotide sequence ID" value="NZ_BMOE01000002.1"/>
</dbReference>
<dbReference type="CDD" id="cd08493">
    <property type="entry name" value="PBP2_DppA_like"/>
    <property type="match status" value="1"/>
</dbReference>
<dbReference type="InterPro" id="IPR030678">
    <property type="entry name" value="Peptide/Ni-bd"/>
</dbReference>
<dbReference type="Proteomes" id="UP000635726">
    <property type="component" value="Unassembled WGS sequence"/>
</dbReference>
<feature type="chain" id="PRO_5037180883" evidence="4">
    <location>
        <begin position="22"/>
        <end position="519"/>
    </location>
</feature>
<dbReference type="Gene3D" id="3.40.190.10">
    <property type="entry name" value="Periplasmic binding protein-like II"/>
    <property type="match status" value="1"/>
</dbReference>
<evidence type="ECO:0000256" key="1">
    <source>
        <dbReference type="ARBA" id="ARBA00005695"/>
    </source>
</evidence>
<dbReference type="AlphaFoldDB" id="A0A917UM35"/>
<evidence type="ECO:0000313" key="6">
    <source>
        <dbReference type="EMBL" id="GGJ67463.1"/>
    </source>
</evidence>
<gene>
    <name evidence="6" type="ORF">GCM10008939_09700</name>
</gene>
<protein>
    <submittedName>
        <fullName evidence="6">ABC transporter substrate-binding protein</fullName>
    </submittedName>
</protein>
<evidence type="ECO:0000259" key="5">
    <source>
        <dbReference type="Pfam" id="PF00496"/>
    </source>
</evidence>
<name>A0A917UM35_9DEIO</name>
<dbReference type="PANTHER" id="PTHR30290">
    <property type="entry name" value="PERIPLASMIC BINDING COMPONENT OF ABC TRANSPORTER"/>
    <property type="match status" value="1"/>
</dbReference>
<dbReference type="InterPro" id="IPR039424">
    <property type="entry name" value="SBP_5"/>
</dbReference>
<dbReference type="Gene3D" id="3.90.76.10">
    <property type="entry name" value="Dipeptide-binding Protein, Domain 1"/>
    <property type="match status" value="1"/>
</dbReference>
<dbReference type="GO" id="GO:0043190">
    <property type="term" value="C:ATP-binding cassette (ABC) transporter complex"/>
    <property type="evidence" value="ECO:0007669"/>
    <property type="project" value="InterPro"/>
</dbReference>
<keyword evidence="3 4" id="KW-0732">Signal</keyword>
<dbReference type="Gene3D" id="3.10.105.10">
    <property type="entry name" value="Dipeptide-binding Protein, Domain 3"/>
    <property type="match status" value="1"/>
</dbReference>
<keyword evidence="2" id="KW-0813">Transport</keyword>
<evidence type="ECO:0000313" key="7">
    <source>
        <dbReference type="Proteomes" id="UP000635726"/>
    </source>
</evidence>
<dbReference type="EMBL" id="BMOE01000002">
    <property type="protein sequence ID" value="GGJ67463.1"/>
    <property type="molecule type" value="Genomic_DNA"/>
</dbReference>
<keyword evidence="7" id="KW-1185">Reference proteome</keyword>
<accession>A0A917UM35</accession>
<evidence type="ECO:0000256" key="4">
    <source>
        <dbReference type="SAM" id="SignalP"/>
    </source>
</evidence>